<feature type="region of interest" description="Disordered" evidence="1">
    <location>
        <begin position="1"/>
        <end position="26"/>
    </location>
</feature>
<reference evidence="2" key="1">
    <citation type="journal article" date="2021" name="bioRxiv">
        <title>Whole Genome Assembly and Annotation of Northern Wild Rice, Zizania palustris L., Supports a Whole Genome Duplication in the Zizania Genus.</title>
        <authorList>
            <person name="Haas M."/>
            <person name="Kono T."/>
            <person name="Macchietto M."/>
            <person name="Millas R."/>
            <person name="McGilp L."/>
            <person name="Shao M."/>
            <person name="Duquette J."/>
            <person name="Hirsch C.N."/>
            <person name="Kimball J."/>
        </authorList>
    </citation>
    <scope>NUCLEOTIDE SEQUENCE</scope>
    <source>
        <tissue evidence="2">Fresh leaf tissue</tissue>
    </source>
</reference>
<proteinExistence type="predicted"/>
<dbReference type="Proteomes" id="UP000729402">
    <property type="component" value="Unassembled WGS sequence"/>
</dbReference>
<sequence length="132" mass="14130">MGRLLQLAWGSAERRKEQQPWPMGRPTQFTRVLGCNASGSPARASVAWPPIYRRRRAASASGERLPPLPPTPLASSLREAKLRKGSQPSSLRGRWYAVSNTRGTGLAEASATRRIVAGAGSKPPASTVARAS</sequence>
<evidence type="ECO:0000256" key="1">
    <source>
        <dbReference type="SAM" id="MobiDB-lite"/>
    </source>
</evidence>
<dbReference type="AlphaFoldDB" id="A0A8J5QZA0"/>
<evidence type="ECO:0000313" key="3">
    <source>
        <dbReference type="Proteomes" id="UP000729402"/>
    </source>
</evidence>
<organism evidence="2 3">
    <name type="scientific">Zizania palustris</name>
    <name type="common">Northern wild rice</name>
    <dbReference type="NCBI Taxonomy" id="103762"/>
    <lineage>
        <taxon>Eukaryota</taxon>
        <taxon>Viridiplantae</taxon>
        <taxon>Streptophyta</taxon>
        <taxon>Embryophyta</taxon>
        <taxon>Tracheophyta</taxon>
        <taxon>Spermatophyta</taxon>
        <taxon>Magnoliopsida</taxon>
        <taxon>Liliopsida</taxon>
        <taxon>Poales</taxon>
        <taxon>Poaceae</taxon>
        <taxon>BOP clade</taxon>
        <taxon>Oryzoideae</taxon>
        <taxon>Oryzeae</taxon>
        <taxon>Zizaniinae</taxon>
        <taxon>Zizania</taxon>
    </lineage>
</organism>
<accession>A0A8J5QZA0</accession>
<protein>
    <submittedName>
        <fullName evidence="2">Uncharacterized protein</fullName>
    </submittedName>
</protein>
<feature type="region of interest" description="Disordered" evidence="1">
    <location>
        <begin position="56"/>
        <end position="94"/>
    </location>
</feature>
<keyword evidence="3" id="KW-1185">Reference proteome</keyword>
<name>A0A8J5QZA0_ZIZPA</name>
<comment type="caution">
    <text evidence="2">The sequence shown here is derived from an EMBL/GenBank/DDBJ whole genome shotgun (WGS) entry which is preliminary data.</text>
</comment>
<evidence type="ECO:0000313" key="2">
    <source>
        <dbReference type="EMBL" id="KAG8047255.1"/>
    </source>
</evidence>
<reference evidence="2" key="2">
    <citation type="submission" date="2021-02" db="EMBL/GenBank/DDBJ databases">
        <authorList>
            <person name="Kimball J.A."/>
            <person name="Haas M.W."/>
            <person name="Macchietto M."/>
            <person name="Kono T."/>
            <person name="Duquette J."/>
            <person name="Shao M."/>
        </authorList>
    </citation>
    <scope>NUCLEOTIDE SEQUENCE</scope>
    <source>
        <tissue evidence="2">Fresh leaf tissue</tissue>
    </source>
</reference>
<dbReference type="EMBL" id="JAAALK010000290">
    <property type="protein sequence ID" value="KAG8047255.1"/>
    <property type="molecule type" value="Genomic_DNA"/>
</dbReference>
<gene>
    <name evidence="2" type="ORF">GUJ93_ZPchr0008g12330</name>
</gene>